<dbReference type="Pfam" id="PF00379">
    <property type="entry name" value="Chitin_bind_4"/>
    <property type="match status" value="1"/>
</dbReference>
<evidence type="ECO:0000256" key="2">
    <source>
        <dbReference type="PROSITE-ProRule" id="PRU00497"/>
    </source>
</evidence>
<dbReference type="Proteomes" id="UP000007801">
    <property type="component" value="Unassembled WGS sequence"/>
</dbReference>
<dbReference type="GO" id="GO:0042302">
    <property type="term" value="F:structural constituent of cuticle"/>
    <property type="evidence" value="ECO:0007669"/>
    <property type="project" value="UniProtKB-UniRule"/>
</dbReference>
<protein>
    <recommendedName>
        <fullName evidence="6">Cuticle protein 7</fullName>
    </recommendedName>
</protein>
<keyword evidence="3" id="KW-0812">Transmembrane</keyword>
<dbReference type="STRING" id="7217.B3M796"/>
<evidence type="ECO:0008006" key="6">
    <source>
        <dbReference type="Google" id="ProtNLM"/>
    </source>
</evidence>
<dbReference type="PROSITE" id="PS51155">
    <property type="entry name" value="CHIT_BIND_RR_2"/>
    <property type="match status" value="1"/>
</dbReference>
<keyword evidence="3" id="KW-0472">Membrane</keyword>
<dbReference type="InterPro" id="IPR051217">
    <property type="entry name" value="Insect_Cuticle_Struc_Prot"/>
</dbReference>
<dbReference type="InterPro" id="IPR000618">
    <property type="entry name" value="Insect_cuticle"/>
</dbReference>
<feature type="transmembrane region" description="Helical" evidence="3">
    <location>
        <begin position="30"/>
        <end position="50"/>
    </location>
</feature>
<keyword evidence="5" id="KW-1185">Reference proteome</keyword>
<evidence type="ECO:0000313" key="5">
    <source>
        <dbReference type="Proteomes" id="UP000007801"/>
    </source>
</evidence>
<dbReference type="EMBL" id="CH902618">
    <property type="protein sequence ID" value="EDV38757.2"/>
    <property type="molecule type" value="Genomic_DNA"/>
</dbReference>
<dbReference type="PANTHER" id="PTHR12236:SF86">
    <property type="entry name" value="CCP84AC-RELATED"/>
    <property type="match status" value="1"/>
</dbReference>
<organism evidence="4 5">
    <name type="scientific">Drosophila ananassae</name>
    <name type="common">Fruit fly</name>
    <dbReference type="NCBI Taxonomy" id="7217"/>
    <lineage>
        <taxon>Eukaryota</taxon>
        <taxon>Metazoa</taxon>
        <taxon>Ecdysozoa</taxon>
        <taxon>Arthropoda</taxon>
        <taxon>Hexapoda</taxon>
        <taxon>Insecta</taxon>
        <taxon>Pterygota</taxon>
        <taxon>Neoptera</taxon>
        <taxon>Endopterygota</taxon>
        <taxon>Diptera</taxon>
        <taxon>Brachycera</taxon>
        <taxon>Muscomorpha</taxon>
        <taxon>Ephydroidea</taxon>
        <taxon>Drosophilidae</taxon>
        <taxon>Drosophila</taxon>
        <taxon>Sophophora</taxon>
    </lineage>
</organism>
<proteinExistence type="predicted"/>
<dbReference type="InParanoid" id="B3M796"/>
<sequence>MAHLLFKSLHLPRNVPAAKIPVRPTCPVSMAYGFGLGFVGIMALALPSLLQIAHTQRGPAALTEFFNDFRQNHDDQRILYSHQYQISDVASQVHILHREQRKGEHVTGSYCHLEPSGHILSVHYEVRGPRRGFRAVIEQRTGNSRVHQALGVHGSRQPTRALALAEPVAFVI</sequence>
<evidence type="ECO:0000256" key="1">
    <source>
        <dbReference type="ARBA" id="ARBA00022460"/>
    </source>
</evidence>
<dbReference type="AlphaFoldDB" id="B3M796"/>
<dbReference type="FunCoup" id="B3M796">
    <property type="interactions" value="16"/>
</dbReference>
<dbReference type="HOGENOM" id="CLU_151470_0_0_1"/>
<dbReference type="OrthoDB" id="6510765at2759"/>
<keyword evidence="1 2" id="KW-0193">Cuticle</keyword>
<accession>B3M796</accession>
<name>B3M796_DROAN</name>
<reference evidence="4 5" key="1">
    <citation type="journal article" date="2007" name="Nature">
        <title>Evolution of genes and genomes on the Drosophila phylogeny.</title>
        <authorList>
            <consortium name="Drosophila 12 Genomes Consortium"/>
            <person name="Clark A.G."/>
            <person name="Eisen M.B."/>
            <person name="Smith D.R."/>
            <person name="Bergman C.M."/>
            <person name="Oliver B."/>
            <person name="Markow T.A."/>
            <person name="Kaufman T.C."/>
            <person name="Kellis M."/>
            <person name="Gelbart W."/>
            <person name="Iyer V.N."/>
            <person name="Pollard D.A."/>
            <person name="Sackton T.B."/>
            <person name="Larracuente A.M."/>
            <person name="Singh N.D."/>
            <person name="Abad J.P."/>
            <person name="Abt D.N."/>
            <person name="Adryan B."/>
            <person name="Aguade M."/>
            <person name="Akashi H."/>
            <person name="Anderson W.W."/>
            <person name="Aquadro C.F."/>
            <person name="Ardell D.H."/>
            <person name="Arguello R."/>
            <person name="Artieri C.G."/>
            <person name="Barbash D.A."/>
            <person name="Barker D."/>
            <person name="Barsanti P."/>
            <person name="Batterham P."/>
            <person name="Batzoglou S."/>
            <person name="Begun D."/>
            <person name="Bhutkar A."/>
            <person name="Blanco E."/>
            <person name="Bosak S.A."/>
            <person name="Bradley R.K."/>
            <person name="Brand A.D."/>
            <person name="Brent M.R."/>
            <person name="Brooks A.N."/>
            <person name="Brown R.H."/>
            <person name="Butlin R.K."/>
            <person name="Caggese C."/>
            <person name="Calvi B.R."/>
            <person name="Bernardo de Carvalho A."/>
            <person name="Caspi A."/>
            <person name="Castrezana S."/>
            <person name="Celniker S.E."/>
            <person name="Chang J.L."/>
            <person name="Chapple C."/>
            <person name="Chatterji S."/>
            <person name="Chinwalla A."/>
            <person name="Civetta A."/>
            <person name="Clifton S.W."/>
            <person name="Comeron J.M."/>
            <person name="Costello J.C."/>
            <person name="Coyne J.A."/>
            <person name="Daub J."/>
            <person name="David R.G."/>
            <person name="Delcher A.L."/>
            <person name="Delehaunty K."/>
            <person name="Do C.B."/>
            <person name="Ebling H."/>
            <person name="Edwards K."/>
            <person name="Eickbush T."/>
            <person name="Evans J.D."/>
            <person name="Filipski A."/>
            <person name="Findeiss S."/>
            <person name="Freyhult E."/>
            <person name="Fulton L."/>
            <person name="Fulton R."/>
            <person name="Garcia A.C."/>
            <person name="Gardiner A."/>
            <person name="Garfield D.A."/>
            <person name="Garvin B.E."/>
            <person name="Gibson G."/>
            <person name="Gilbert D."/>
            <person name="Gnerre S."/>
            <person name="Godfrey J."/>
            <person name="Good R."/>
            <person name="Gotea V."/>
            <person name="Gravely B."/>
            <person name="Greenberg A.J."/>
            <person name="Griffiths-Jones S."/>
            <person name="Gross S."/>
            <person name="Guigo R."/>
            <person name="Gustafson E.A."/>
            <person name="Haerty W."/>
            <person name="Hahn M.W."/>
            <person name="Halligan D.L."/>
            <person name="Halpern A.L."/>
            <person name="Halter G.M."/>
            <person name="Han M.V."/>
            <person name="Heger A."/>
            <person name="Hillier L."/>
            <person name="Hinrichs A.S."/>
            <person name="Holmes I."/>
            <person name="Hoskins R.A."/>
            <person name="Hubisz M.J."/>
            <person name="Hultmark D."/>
            <person name="Huntley M.A."/>
            <person name="Jaffe D.B."/>
            <person name="Jagadeeshan S."/>
            <person name="Jeck W.R."/>
            <person name="Johnson J."/>
            <person name="Jones C.D."/>
            <person name="Jordan W.C."/>
            <person name="Karpen G.H."/>
            <person name="Kataoka E."/>
            <person name="Keightley P.D."/>
            <person name="Kheradpour P."/>
            <person name="Kirkness E.F."/>
            <person name="Koerich L.B."/>
            <person name="Kristiansen K."/>
            <person name="Kudrna D."/>
            <person name="Kulathinal R.J."/>
            <person name="Kumar S."/>
            <person name="Kwok R."/>
            <person name="Lander E."/>
            <person name="Langley C.H."/>
            <person name="Lapoint R."/>
            <person name="Lazzaro B.P."/>
            <person name="Lee S.J."/>
            <person name="Levesque L."/>
            <person name="Li R."/>
            <person name="Lin C.F."/>
            <person name="Lin M.F."/>
            <person name="Lindblad-Toh K."/>
            <person name="Llopart A."/>
            <person name="Long M."/>
            <person name="Low L."/>
            <person name="Lozovsky E."/>
            <person name="Lu J."/>
            <person name="Luo M."/>
            <person name="Machado C.A."/>
            <person name="Makalowski W."/>
            <person name="Marzo M."/>
            <person name="Matsuda M."/>
            <person name="Matzkin L."/>
            <person name="McAllister B."/>
            <person name="McBride C.S."/>
            <person name="McKernan B."/>
            <person name="McKernan K."/>
            <person name="Mendez-Lago M."/>
            <person name="Minx P."/>
            <person name="Mollenhauer M.U."/>
            <person name="Montooth K."/>
            <person name="Mount S.M."/>
            <person name="Mu X."/>
            <person name="Myers E."/>
            <person name="Negre B."/>
            <person name="Newfeld S."/>
            <person name="Nielsen R."/>
            <person name="Noor M.A."/>
            <person name="O'Grady P."/>
            <person name="Pachter L."/>
            <person name="Papaceit M."/>
            <person name="Parisi M.J."/>
            <person name="Parisi M."/>
            <person name="Parts L."/>
            <person name="Pedersen J.S."/>
            <person name="Pesole G."/>
            <person name="Phillippy A.M."/>
            <person name="Ponting C.P."/>
            <person name="Pop M."/>
            <person name="Porcelli D."/>
            <person name="Powell J.R."/>
            <person name="Prohaska S."/>
            <person name="Pruitt K."/>
            <person name="Puig M."/>
            <person name="Quesneville H."/>
            <person name="Ram K.R."/>
            <person name="Rand D."/>
            <person name="Rasmussen M.D."/>
            <person name="Reed L.K."/>
            <person name="Reenan R."/>
            <person name="Reily A."/>
            <person name="Remington K.A."/>
            <person name="Rieger T.T."/>
            <person name="Ritchie M.G."/>
            <person name="Robin C."/>
            <person name="Rogers Y.H."/>
            <person name="Rohde C."/>
            <person name="Rozas J."/>
            <person name="Rubenfield M.J."/>
            <person name="Ruiz A."/>
            <person name="Russo S."/>
            <person name="Salzberg S.L."/>
            <person name="Sanchez-Gracia A."/>
            <person name="Saranga D.J."/>
            <person name="Sato H."/>
            <person name="Schaeffer S.W."/>
            <person name="Schatz M.C."/>
            <person name="Schlenke T."/>
            <person name="Schwartz R."/>
            <person name="Segarra C."/>
            <person name="Singh R.S."/>
            <person name="Sirot L."/>
            <person name="Sirota M."/>
            <person name="Sisneros N.B."/>
            <person name="Smith C.D."/>
            <person name="Smith T.F."/>
            <person name="Spieth J."/>
            <person name="Stage D.E."/>
            <person name="Stark A."/>
            <person name="Stephan W."/>
            <person name="Strausberg R.L."/>
            <person name="Strempel S."/>
            <person name="Sturgill D."/>
            <person name="Sutton G."/>
            <person name="Sutton G.G."/>
            <person name="Tao W."/>
            <person name="Teichmann S."/>
            <person name="Tobari Y.N."/>
            <person name="Tomimura Y."/>
            <person name="Tsolas J.M."/>
            <person name="Valente V.L."/>
            <person name="Venter E."/>
            <person name="Venter J.C."/>
            <person name="Vicario S."/>
            <person name="Vieira F.G."/>
            <person name="Vilella A.J."/>
            <person name="Villasante A."/>
            <person name="Walenz B."/>
            <person name="Wang J."/>
            <person name="Wasserman M."/>
            <person name="Watts T."/>
            <person name="Wilson D."/>
            <person name="Wilson R.K."/>
            <person name="Wing R.A."/>
            <person name="Wolfner M.F."/>
            <person name="Wong A."/>
            <person name="Wong G.K."/>
            <person name="Wu C.I."/>
            <person name="Wu G."/>
            <person name="Yamamoto D."/>
            <person name="Yang H.P."/>
            <person name="Yang S.P."/>
            <person name="Yorke J.A."/>
            <person name="Yoshida K."/>
            <person name="Zdobnov E."/>
            <person name="Zhang P."/>
            <person name="Zhang Y."/>
            <person name="Zimin A.V."/>
            <person name="Baldwin J."/>
            <person name="Abdouelleil A."/>
            <person name="Abdulkadir J."/>
            <person name="Abebe A."/>
            <person name="Abera B."/>
            <person name="Abreu J."/>
            <person name="Acer S.C."/>
            <person name="Aftuck L."/>
            <person name="Alexander A."/>
            <person name="An P."/>
            <person name="Anderson E."/>
            <person name="Anderson S."/>
            <person name="Arachi H."/>
            <person name="Azer M."/>
            <person name="Bachantsang P."/>
            <person name="Barry A."/>
            <person name="Bayul T."/>
            <person name="Berlin A."/>
            <person name="Bessette D."/>
            <person name="Bloom T."/>
            <person name="Blye J."/>
            <person name="Boguslavskiy L."/>
            <person name="Bonnet C."/>
            <person name="Boukhgalter B."/>
            <person name="Bourzgui I."/>
            <person name="Brown A."/>
            <person name="Cahill P."/>
            <person name="Channer S."/>
            <person name="Cheshatsang Y."/>
            <person name="Chuda L."/>
            <person name="Citroen M."/>
            <person name="Collymore A."/>
            <person name="Cooke P."/>
            <person name="Costello M."/>
            <person name="D'Aco K."/>
            <person name="Daza R."/>
            <person name="De Haan G."/>
            <person name="DeGray S."/>
            <person name="DeMaso C."/>
            <person name="Dhargay N."/>
            <person name="Dooley K."/>
            <person name="Dooley E."/>
            <person name="Doricent M."/>
            <person name="Dorje P."/>
            <person name="Dorjee K."/>
            <person name="Dupes A."/>
            <person name="Elong R."/>
            <person name="Falk J."/>
            <person name="Farina A."/>
            <person name="Faro S."/>
            <person name="Ferguson D."/>
            <person name="Fisher S."/>
            <person name="Foley C.D."/>
            <person name="Franke A."/>
            <person name="Friedrich D."/>
            <person name="Gadbois L."/>
            <person name="Gearin G."/>
            <person name="Gearin C.R."/>
            <person name="Giannoukos G."/>
            <person name="Goode T."/>
            <person name="Graham J."/>
            <person name="Grandbois E."/>
            <person name="Grewal S."/>
            <person name="Gyaltsen K."/>
            <person name="Hafez N."/>
            <person name="Hagos B."/>
            <person name="Hall J."/>
            <person name="Henson C."/>
            <person name="Hollinger A."/>
            <person name="Honan T."/>
            <person name="Huard M.D."/>
            <person name="Hughes L."/>
            <person name="Hurhula B."/>
            <person name="Husby M.E."/>
            <person name="Kamat A."/>
            <person name="Kanga B."/>
            <person name="Kashin S."/>
            <person name="Khazanovich D."/>
            <person name="Kisner P."/>
            <person name="Lance K."/>
            <person name="Lara M."/>
            <person name="Lee W."/>
            <person name="Lennon N."/>
            <person name="Letendre F."/>
            <person name="LeVine R."/>
            <person name="Lipovsky A."/>
            <person name="Liu X."/>
            <person name="Liu J."/>
            <person name="Liu S."/>
            <person name="Lokyitsang T."/>
            <person name="Lokyitsang Y."/>
            <person name="Lubonja R."/>
            <person name="Lui A."/>
            <person name="MacDonald P."/>
            <person name="Magnisalis V."/>
            <person name="Maru K."/>
            <person name="Matthews C."/>
            <person name="McCusker W."/>
            <person name="McDonough S."/>
            <person name="Mehta T."/>
            <person name="Meldrim J."/>
            <person name="Meneus L."/>
            <person name="Mihai O."/>
            <person name="Mihalev A."/>
            <person name="Mihova T."/>
            <person name="Mittelman R."/>
            <person name="Mlenga V."/>
            <person name="Montmayeur A."/>
            <person name="Mulrain L."/>
            <person name="Navidi A."/>
            <person name="Naylor J."/>
            <person name="Negash T."/>
            <person name="Nguyen T."/>
            <person name="Nguyen N."/>
            <person name="Nicol R."/>
            <person name="Norbu C."/>
            <person name="Norbu N."/>
            <person name="Novod N."/>
            <person name="O'Neill B."/>
            <person name="Osman S."/>
            <person name="Markiewicz E."/>
            <person name="Oyono O.L."/>
            <person name="Patti C."/>
            <person name="Phunkhang P."/>
            <person name="Pierre F."/>
            <person name="Priest M."/>
            <person name="Raghuraman S."/>
            <person name="Rege F."/>
            <person name="Reyes R."/>
            <person name="Rise C."/>
            <person name="Rogov P."/>
            <person name="Ross K."/>
            <person name="Ryan E."/>
            <person name="Settipalli S."/>
            <person name="Shea T."/>
            <person name="Sherpa N."/>
            <person name="Shi L."/>
            <person name="Shih D."/>
            <person name="Sparrow T."/>
            <person name="Spaulding J."/>
            <person name="Stalker J."/>
            <person name="Stange-Thomann N."/>
            <person name="Stavropoulos S."/>
            <person name="Stone C."/>
            <person name="Strader C."/>
            <person name="Tesfaye S."/>
            <person name="Thomson T."/>
            <person name="Thoulutsang Y."/>
            <person name="Thoulutsang D."/>
            <person name="Topham K."/>
            <person name="Topping I."/>
            <person name="Tsamla T."/>
            <person name="Vassiliev H."/>
            <person name="Vo A."/>
            <person name="Wangchuk T."/>
            <person name="Wangdi T."/>
            <person name="Weiand M."/>
            <person name="Wilkinson J."/>
            <person name="Wilson A."/>
            <person name="Yadav S."/>
            <person name="Young G."/>
            <person name="Yu Q."/>
            <person name="Zembek L."/>
            <person name="Zhong D."/>
            <person name="Zimmer A."/>
            <person name="Zwirko Z."/>
            <person name="Jaffe D.B."/>
            <person name="Alvarez P."/>
            <person name="Brockman W."/>
            <person name="Butler J."/>
            <person name="Chin C."/>
            <person name="Gnerre S."/>
            <person name="Grabherr M."/>
            <person name="Kleber M."/>
            <person name="Mauceli E."/>
            <person name="MacCallum I."/>
        </authorList>
    </citation>
    <scope>NUCLEOTIDE SEQUENCE [LARGE SCALE GENOMIC DNA]</scope>
    <source>
        <strain evidence="5">Tucson 14024-0371.13</strain>
    </source>
</reference>
<dbReference type="PANTHER" id="PTHR12236">
    <property type="entry name" value="STRUCTURAL CONTITUENT OF CUTICLE"/>
    <property type="match status" value="1"/>
</dbReference>
<keyword evidence="3" id="KW-1133">Transmembrane helix</keyword>
<dbReference type="eggNOG" id="ENOG502SD0B">
    <property type="taxonomic scope" value="Eukaryota"/>
</dbReference>
<dbReference type="GO" id="GO:0005615">
    <property type="term" value="C:extracellular space"/>
    <property type="evidence" value="ECO:0007669"/>
    <property type="project" value="TreeGrafter"/>
</dbReference>
<evidence type="ECO:0000256" key="3">
    <source>
        <dbReference type="SAM" id="Phobius"/>
    </source>
</evidence>
<gene>
    <name evidence="4" type="primary">Dana\GF24958</name>
    <name evidence="4" type="synonym">dana_GLEANR_9639</name>
    <name evidence="4" type="ORF">GF24958</name>
</gene>
<evidence type="ECO:0000313" key="4">
    <source>
        <dbReference type="EMBL" id="EDV38757.2"/>
    </source>
</evidence>
<dbReference type="GO" id="GO:0031012">
    <property type="term" value="C:extracellular matrix"/>
    <property type="evidence" value="ECO:0007669"/>
    <property type="project" value="TreeGrafter"/>
</dbReference>